<evidence type="ECO:0000313" key="1">
    <source>
        <dbReference type="EMBL" id="JAV02581.1"/>
    </source>
</evidence>
<name>A0A1L8D7Z9_9DIPT</name>
<dbReference type="AlphaFoldDB" id="A0A1L8D7Z9"/>
<protein>
    <submittedName>
        <fullName evidence="1">Uncharacterized protein</fullName>
    </submittedName>
</protein>
<sequence>MLMFIRKSRKIWLLKRISLHFINILMKLRNFGMENIRNYLFFNCYTSFTQVNQQKLIRVKQKQTEILIKFVFKFDAYKNSH</sequence>
<proteinExistence type="predicted"/>
<reference evidence="1" key="1">
    <citation type="submission" date="2016-12" db="EMBL/GenBank/DDBJ databases">
        <title>An insight into the sialome and mialome of the sand fly, Nyssomyia neivai.</title>
        <authorList>
            <person name="Sebastian V."/>
            <person name="Goulart T.M."/>
            <person name="Oliveira W."/>
            <person name="Calvo E."/>
            <person name="Oliveira L.F."/>
            <person name="Pinto M.C."/>
            <person name="Rosselino A.M."/>
            <person name="Ribeiro J.M."/>
        </authorList>
    </citation>
    <scope>NUCLEOTIDE SEQUENCE</scope>
</reference>
<dbReference type="EMBL" id="GFDF01011503">
    <property type="protein sequence ID" value="JAV02581.1"/>
    <property type="molecule type" value="Transcribed_RNA"/>
</dbReference>
<accession>A0A1L8D7Z9</accession>
<organism evidence="1">
    <name type="scientific">Nyssomyia neivai</name>
    <dbReference type="NCBI Taxonomy" id="330878"/>
    <lineage>
        <taxon>Eukaryota</taxon>
        <taxon>Metazoa</taxon>
        <taxon>Ecdysozoa</taxon>
        <taxon>Arthropoda</taxon>
        <taxon>Hexapoda</taxon>
        <taxon>Insecta</taxon>
        <taxon>Pterygota</taxon>
        <taxon>Neoptera</taxon>
        <taxon>Endopterygota</taxon>
        <taxon>Diptera</taxon>
        <taxon>Nematocera</taxon>
        <taxon>Psychodoidea</taxon>
        <taxon>Psychodidae</taxon>
        <taxon>Nyssomyia</taxon>
    </lineage>
</organism>